<feature type="domain" description="Phosphatidylinositol N-acetylglucosaminyltransferase subunit H conserved" evidence="4">
    <location>
        <begin position="105"/>
        <end position="176"/>
    </location>
</feature>
<evidence type="ECO:0000313" key="5">
    <source>
        <dbReference type="EMBL" id="CCE62487.1"/>
    </source>
</evidence>
<organism evidence="5 6">
    <name type="scientific">Tetrapisispora phaffii (strain ATCC 24235 / CBS 4417 / NBRC 1672 / NRRL Y-8282 / UCD 70-5)</name>
    <name type="common">Yeast</name>
    <name type="synonym">Fabospora phaffii</name>
    <dbReference type="NCBI Taxonomy" id="1071381"/>
    <lineage>
        <taxon>Eukaryota</taxon>
        <taxon>Fungi</taxon>
        <taxon>Dikarya</taxon>
        <taxon>Ascomycota</taxon>
        <taxon>Saccharomycotina</taxon>
        <taxon>Saccharomycetes</taxon>
        <taxon>Saccharomycetales</taxon>
        <taxon>Saccharomycetaceae</taxon>
        <taxon>Tetrapisispora</taxon>
    </lineage>
</organism>
<feature type="transmembrane region" description="Helical" evidence="3">
    <location>
        <begin position="53"/>
        <end position="71"/>
    </location>
</feature>
<protein>
    <recommendedName>
        <fullName evidence="4">Phosphatidylinositol N-acetylglucosaminyltransferase subunit H conserved domain-containing protein</fullName>
    </recommendedName>
</protein>
<dbReference type="Pfam" id="PF10181">
    <property type="entry name" value="PIG-H"/>
    <property type="match status" value="1"/>
</dbReference>
<dbReference type="HOGENOM" id="CLU_106408_0_0_1"/>
<reference evidence="5 6" key="1">
    <citation type="journal article" date="2011" name="Proc. Natl. Acad. Sci. U.S.A.">
        <title>Evolutionary erosion of yeast sex chromosomes by mating-type switching accidents.</title>
        <authorList>
            <person name="Gordon J.L."/>
            <person name="Armisen D."/>
            <person name="Proux-Wera E."/>
            <person name="Oheigeartaigh S.S."/>
            <person name="Byrne K.P."/>
            <person name="Wolfe K.H."/>
        </authorList>
    </citation>
    <scope>NUCLEOTIDE SEQUENCE [LARGE SCALE GENOMIC DNA]</scope>
    <source>
        <strain evidence="6">ATCC 24235 / CBS 4417 / NBRC 1672 / NRRL Y-8282 / UCD 70-5</strain>
    </source>
</reference>
<dbReference type="GO" id="GO:0006506">
    <property type="term" value="P:GPI anchor biosynthetic process"/>
    <property type="evidence" value="ECO:0007669"/>
    <property type="project" value="InterPro"/>
</dbReference>
<gene>
    <name evidence="5" type="primary">TPHA0C03350</name>
    <name evidence="5" type="ordered locus">TPHA_0C03350</name>
</gene>
<feature type="transmembrane region" description="Helical" evidence="3">
    <location>
        <begin position="182"/>
        <end position="201"/>
    </location>
</feature>
<dbReference type="KEGG" id="tpf:TPHA_0C03350"/>
<evidence type="ECO:0000313" key="6">
    <source>
        <dbReference type="Proteomes" id="UP000005666"/>
    </source>
</evidence>
<name>G8BRW1_TETPH</name>
<dbReference type="Proteomes" id="UP000005666">
    <property type="component" value="Chromosome 3"/>
</dbReference>
<dbReference type="GO" id="GO:0000506">
    <property type="term" value="C:glycosylphosphatidylinositol-N-acetylglucosaminyltransferase (GPI-GnT) complex"/>
    <property type="evidence" value="ECO:0007669"/>
    <property type="project" value="InterPro"/>
</dbReference>
<comment type="similarity">
    <text evidence="2">Belongs to the PIGH family.</text>
</comment>
<evidence type="ECO:0000259" key="4">
    <source>
        <dbReference type="Pfam" id="PF10181"/>
    </source>
</evidence>
<dbReference type="EMBL" id="HE612858">
    <property type="protein sequence ID" value="CCE62487.1"/>
    <property type="molecule type" value="Genomic_DNA"/>
</dbReference>
<evidence type="ECO:0000256" key="2">
    <source>
        <dbReference type="ARBA" id="ARBA00009610"/>
    </source>
</evidence>
<keyword evidence="3" id="KW-0812">Transmembrane</keyword>
<keyword evidence="3" id="KW-1133">Transmembrane helix</keyword>
<dbReference type="InterPro" id="IPR019328">
    <property type="entry name" value="PIGH-H_dom"/>
</dbReference>
<dbReference type="OrthoDB" id="6256716at2759"/>
<dbReference type="PANTHER" id="PTHR15231:SF1">
    <property type="entry name" value="PHOSPHATIDYLINOSITOL N-ACETYLGLUCOSAMINYLTRANSFERASE SUBUNIT H"/>
    <property type="match status" value="1"/>
</dbReference>
<dbReference type="OMA" id="NASAFWI"/>
<feature type="transmembrane region" description="Helical" evidence="3">
    <location>
        <begin position="78"/>
        <end position="97"/>
    </location>
</feature>
<evidence type="ECO:0000256" key="1">
    <source>
        <dbReference type="ARBA" id="ARBA00004687"/>
    </source>
</evidence>
<comment type="pathway">
    <text evidence="1">Glycolipid biosynthesis; glycosylphosphatidylinositol-anchor biosynthesis.</text>
</comment>
<dbReference type="STRING" id="1071381.G8BRW1"/>
<dbReference type="GeneID" id="11535278"/>
<proteinExistence type="inferred from homology"/>
<accession>G8BRW1</accession>
<keyword evidence="6" id="KW-1185">Reference proteome</keyword>
<dbReference type="eggNOG" id="ENOG502S6Z2">
    <property type="taxonomic scope" value="Eukaryota"/>
</dbReference>
<keyword evidence="3" id="KW-0472">Membrane</keyword>
<dbReference type="PANTHER" id="PTHR15231">
    <property type="entry name" value="PHOSPHATIDYLINOSITOL N-ACETYLGLUCOSAMINYLTRANSFERASE SUBUNIT H"/>
    <property type="match status" value="1"/>
</dbReference>
<evidence type="ECO:0000256" key="3">
    <source>
        <dbReference type="SAM" id="Phobius"/>
    </source>
</evidence>
<dbReference type="AlphaFoldDB" id="G8BRW1"/>
<dbReference type="RefSeq" id="XP_003684921.1">
    <property type="nucleotide sequence ID" value="XM_003684873.1"/>
</dbReference>
<sequence>MDTDMIDNMKVKETNQAELTTIERKNYTLYVSKFKSGRCLQFLILPKNYHLKLLINNVVIILITYLSYICLKNNYKQLSHITLLIGTFCVFALSNIVSTPPEVNSFMVLKNYGIQVSSVKGINIFPYKLNEKYFKKNEFYSENTIVDIIINEGFKKGFQVVFYLALIIRGAKNLTLLLHVCILRYLILLLRLSIILTFIMISN</sequence>
<dbReference type="InterPro" id="IPR044215">
    <property type="entry name" value="PIG-H"/>
</dbReference>